<protein>
    <submittedName>
        <fullName evidence="3">SHOCT domain-containing protein</fullName>
    </submittedName>
</protein>
<evidence type="ECO:0000313" key="3">
    <source>
        <dbReference type="EMBL" id="MCF2948926.1"/>
    </source>
</evidence>
<feature type="region of interest" description="Disordered" evidence="1">
    <location>
        <begin position="192"/>
        <end position="218"/>
    </location>
</feature>
<evidence type="ECO:0000256" key="1">
    <source>
        <dbReference type="SAM" id="MobiDB-lite"/>
    </source>
</evidence>
<keyword evidence="4" id="KW-1185">Reference proteome</keyword>
<feature type="domain" description="SHOCT" evidence="2">
    <location>
        <begin position="232"/>
        <end position="257"/>
    </location>
</feature>
<comment type="caution">
    <text evidence="3">The sequence shown here is derived from an EMBL/GenBank/DDBJ whole genome shotgun (WGS) entry which is preliminary data.</text>
</comment>
<reference evidence="3 4" key="1">
    <citation type="submission" date="2022-01" db="EMBL/GenBank/DDBJ databases">
        <title>Paraglaciecola sp. G1-23.</title>
        <authorList>
            <person name="Jin M.S."/>
            <person name="Han D.M."/>
            <person name="Kim H.M."/>
            <person name="Jeon C.O."/>
        </authorList>
    </citation>
    <scope>NUCLEOTIDE SEQUENCE [LARGE SCALE GENOMIC DNA]</scope>
    <source>
        <strain evidence="3 4">G1-23</strain>
    </source>
</reference>
<accession>A0ABS9DBB5</accession>
<feature type="compositionally biased region" description="Polar residues" evidence="1">
    <location>
        <begin position="193"/>
        <end position="207"/>
    </location>
</feature>
<dbReference type="EMBL" id="JAKGAS010000006">
    <property type="protein sequence ID" value="MCF2948926.1"/>
    <property type="molecule type" value="Genomic_DNA"/>
</dbReference>
<evidence type="ECO:0000259" key="2">
    <source>
        <dbReference type="Pfam" id="PF09851"/>
    </source>
</evidence>
<proteinExistence type="predicted"/>
<gene>
    <name evidence="3" type="ORF">L0668_12465</name>
</gene>
<organism evidence="3 4">
    <name type="scientific">Paraglaciecola algarum</name>
    <dbReference type="NCBI Taxonomy" id="3050085"/>
    <lineage>
        <taxon>Bacteria</taxon>
        <taxon>Pseudomonadati</taxon>
        <taxon>Pseudomonadota</taxon>
        <taxon>Gammaproteobacteria</taxon>
        <taxon>Alteromonadales</taxon>
        <taxon>Alteromonadaceae</taxon>
        <taxon>Paraglaciecola</taxon>
    </lineage>
</organism>
<dbReference type="RefSeq" id="WP_235312965.1">
    <property type="nucleotide sequence ID" value="NZ_JAKGAS010000006.1"/>
</dbReference>
<dbReference type="InterPro" id="IPR018649">
    <property type="entry name" value="SHOCT"/>
</dbReference>
<evidence type="ECO:0000313" key="4">
    <source>
        <dbReference type="Proteomes" id="UP001521137"/>
    </source>
</evidence>
<dbReference type="Proteomes" id="UP001521137">
    <property type="component" value="Unassembled WGS sequence"/>
</dbReference>
<sequence length="260" mass="27953">MQNLTPDGQQLVNNLSSKYNLSFDAVMHMLIAVNNGSGSMAQFNCPELGGSGQWMRGGMTMVSDLFNYSLKMTVDNLCNELANGLANLQIFVPIPKGTPDSSQWWPGELGNPFSSGGQNNIRYAVFPNRLAVEINGQVTVYDTLDNNIGGVSQQQGGDSSLTFSSQYGTIAVNSLPIISGEELVPAPQANFAEPTQHSAPKNTNNDSEIPAPKKINIPSASTSSVDEIIQLIEKLAKLRDAGAITEGEYDAKKTELLNRI</sequence>
<name>A0ABS9DBB5_9ALTE</name>
<dbReference type="Pfam" id="PF09851">
    <property type="entry name" value="SHOCT"/>
    <property type="match status" value="1"/>
</dbReference>